<reference evidence="2 3" key="1">
    <citation type="submission" date="2018-03" db="EMBL/GenBank/DDBJ databases">
        <authorList>
            <person name="Keele B.F."/>
        </authorList>
    </citation>
    <scope>NUCLEOTIDE SEQUENCE [LARGE SCALE GENOMIC DNA]</scope>
    <source>
        <strain evidence="2 3">YL28-9</strain>
    </source>
</reference>
<dbReference type="AlphaFoldDB" id="A0A2T3HGJ0"/>
<dbReference type="OrthoDB" id="739776at2"/>
<evidence type="ECO:0000256" key="1">
    <source>
        <dbReference type="SAM" id="SignalP"/>
    </source>
</evidence>
<proteinExistence type="predicted"/>
<dbReference type="Proteomes" id="UP000240912">
    <property type="component" value="Unassembled WGS sequence"/>
</dbReference>
<gene>
    <name evidence="2" type="ORF">C7T94_18985</name>
</gene>
<organism evidence="2 3">
    <name type="scientific">Pedobacter yulinensis</name>
    <dbReference type="NCBI Taxonomy" id="2126353"/>
    <lineage>
        <taxon>Bacteria</taxon>
        <taxon>Pseudomonadati</taxon>
        <taxon>Bacteroidota</taxon>
        <taxon>Sphingobacteriia</taxon>
        <taxon>Sphingobacteriales</taxon>
        <taxon>Sphingobacteriaceae</taxon>
        <taxon>Pedobacter</taxon>
    </lineage>
</organism>
<evidence type="ECO:0000313" key="3">
    <source>
        <dbReference type="Proteomes" id="UP000240912"/>
    </source>
</evidence>
<dbReference type="EMBL" id="PYLS01000010">
    <property type="protein sequence ID" value="PST81558.1"/>
    <property type="molecule type" value="Genomic_DNA"/>
</dbReference>
<evidence type="ECO:0000313" key="2">
    <source>
        <dbReference type="EMBL" id="PST81558.1"/>
    </source>
</evidence>
<name>A0A2T3HGJ0_9SPHI</name>
<feature type="signal peptide" evidence="1">
    <location>
        <begin position="1"/>
        <end position="25"/>
    </location>
</feature>
<feature type="chain" id="PRO_5015537778" evidence="1">
    <location>
        <begin position="26"/>
        <end position="361"/>
    </location>
</feature>
<comment type="caution">
    <text evidence="2">The sequence shown here is derived from an EMBL/GenBank/DDBJ whole genome shotgun (WGS) entry which is preliminary data.</text>
</comment>
<protein>
    <submittedName>
        <fullName evidence="2">Uncharacterized protein</fullName>
    </submittedName>
</protein>
<keyword evidence="3" id="KW-1185">Reference proteome</keyword>
<dbReference type="RefSeq" id="WP_107217672.1">
    <property type="nucleotide sequence ID" value="NZ_KZ686274.1"/>
</dbReference>
<accession>A0A2T3HGJ0</accession>
<keyword evidence="1" id="KW-0732">Signal</keyword>
<sequence length="361" mass="40062">MKRFKLIFIAIALLLLLSAVLQQCTAINIYSSLGADPAGYVPLRQGARAGSVEMVRITTYSAAINYHPGKRFFLVVANGRVIRLNSSGMQDYALESDSLYVPRFSYFVFDQTGAYDLSEAVPKKKLYKAEVNQNQELSKAAWQAQFDSLYKNAEVVIFGFSVLYGAGDPIMFRVKGEWTRLQTGEAEGRLDHIGEVAGARFDGYPAKYSQMYLLKDQERGTYSDLQATTDGWLQTYYTIDLKEKNLGYPESPPVRVAGYRKTEIMARFAFTDLPLSWRADLACEVNVAGDVLRFRSGGEKPVGPFKGLQNFLAVFSVPAVFAEQTGVHFLRYAFPTNGEDSSNNGLYVIRALPAGQAAGAR</sequence>